<evidence type="ECO:0000313" key="3">
    <source>
        <dbReference type="Proteomes" id="UP000002157"/>
    </source>
</evidence>
<protein>
    <submittedName>
        <fullName evidence="2">Uncharacterized protein</fullName>
    </submittedName>
</protein>
<gene>
    <name evidence="2" type="ordered locus">PputGB1_1943</name>
</gene>
<accession>B0KKE0</accession>
<feature type="region of interest" description="Disordered" evidence="1">
    <location>
        <begin position="188"/>
        <end position="216"/>
    </location>
</feature>
<evidence type="ECO:0000256" key="1">
    <source>
        <dbReference type="SAM" id="MobiDB-lite"/>
    </source>
</evidence>
<sequence>MKAVLGIGAAIAIAVAGWFGWNHYESGKEHDVAAAAVQVSVTQAERQMKAQSEDGITFAEYFKRSDTVIDNLDKEIANLEGRTWKHRLAEKDAAIAFIDQCKAILRADQTETRLLMKEGSAREANDEAKKELNEADSSVAREWAYKRYKRTSDALIDVLGKLISNAEESKGKIERMLAADNAVKSTFGEGHGLSQGTAEHLKNLLKPAAPEKPAQS</sequence>
<dbReference type="KEGG" id="ppg:PputGB1_1943"/>
<dbReference type="HOGENOM" id="CLU_1276730_0_0_6"/>
<proteinExistence type="predicted"/>
<dbReference type="AlphaFoldDB" id="B0KKE0"/>
<name>B0KKE0_PSEPG</name>
<organism evidence="2 3">
    <name type="scientific">Pseudomonas putida (strain GB-1)</name>
    <dbReference type="NCBI Taxonomy" id="76869"/>
    <lineage>
        <taxon>Bacteria</taxon>
        <taxon>Pseudomonadati</taxon>
        <taxon>Pseudomonadota</taxon>
        <taxon>Gammaproteobacteria</taxon>
        <taxon>Pseudomonadales</taxon>
        <taxon>Pseudomonadaceae</taxon>
        <taxon>Pseudomonas</taxon>
    </lineage>
</organism>
<dbReference type="Proteomes" id="UP000002157">
    <property type="component" value="Chromosome"/>
</dbReference>
<dbReference type="EMBL" id="CP000926">
    <property type="protein sequence ID" value="ABY97846.1"/>
    <property type="molecule type" value="Genomic_DNA"/>
</dbReference>
<dbReference type="RefSeq" id="WP_012271599.1">
    <property type="nucleotide sequence ID" value="NC_010322.1"/>
</dbReference>
<evidence type="ECO:0000313" key="2">
    <source>
        <dbReference type="EMBL" id="ABY97846.1"/>
    </source>
</evidence>
<reference evidence="2 3" key="1">
    <citation type="submission" date="2008-01" db="EMBL/GenBank/DDBJ databases">
        <title>Complete sequence of Pseudomonas putida GB-1.</title>
        <authorList>
            <consortium name="US DOE Joint Genome Institute"/>
            <person name="Copeland A."/>
            <person name="Lucas S."/>
            <person name="Lapidus A."/>
            <person name="Barry K."/>
            <person name="Glavina del Rio T."/>
            <person name="Dalin E."/>
            <person name="Tice H."/>
            <person name="Pitluck S."/>
            <person name="Bruce D."/>
            <person name="Goodwin L."/>
            <person name="Chertkov O."/>
            <person name="Brettin T."/>
            <person name="Detter J.C."/>
            <person name="Han C."/>
            <person name="Kuske C.R."/>
            <person name="Schmutz J."/>
            <person name="Larimer F."/>
            <person name="Land M."/>
            <person name="Hauser L."/>
            <person name="Kyrpides N."/>
            <person name="Kim E."/>
            <person name="McCarthy J.K."/>
            <person name="Richardson P."/>
        </authorList>
    </citation>
    <scope>NUCLEOTIDE SEQUENCE [LARGE SCALE GENOMIC DNA]</scope>
    <source>
        <strain evidence="2 3">GB-1</strain>
    </source>
</reference>